<evidence type="ECO:0000256" key="1">
    <source>
        <dbReference type="ARBA" id="ARBA00001974"/>
    </source>
</evidence>
<sequence>MVTADGRLREVSPGSDPDLFWAVRGGKDNFGIVVGMEIALFPVSRLYGGGLYFPADATADVLHAYAEWSRALPREMASSVLLARNPDLPMVPAPLRGRFVAHVRIAFSGAEGGAELVRPLREIGPAVMDTLRDMPYAEVGTIHHEPTDAPYQAYDRNVLLREIDKDAVDTLLTHAGPDAQPPFIAELRHFGGAYARPPEIPNCVGGRDADFSLFVGAPPALESRERRDRMPADLRPWGTGGMNLNFAGVEDIDPALVRTAYQPGDYLRLTELKAVHDPGNMFRINFNIPPEEDAGARVRP</sequence>
<reference evidence="8" key="1">
    <citation type="journal article" date="2019" name="Int. J. Syst. Evol. Microbiol.">
        <title>The Global Catalogue of Microorganisms (GCM) 10K type strain sequencing project: providing services to taxonomists for standard genome sequencing and annotation.</title>
        <authorList>
            <consortium name="The Broad Institute Genomics Platform"/>
            <consortium name="The Broad Institute Genome Sequencing Center for Infectious Disease"/>
            <person name="Wu L."/>
            <person name="Ma J."/>
        </authorList>
    </citation>
    <scope>NUCLEOTIDE SEQUENCE [LARGE SCALE GENOMIC DNA]</scope>
    <source>
        <strain evidence="8">JCM 16904</strain>
    </source>
</reference>
<dbReference type="Gene3D" id="3.30.465.10">
    <property type="match status" value="1"/>
</dbReference>
<dbReference type="SUPFAM" id="SSF56176">
    <property type="entry name" value="FAD-binding/transporter-associated domain-like"/>
    <property type="match status" value="1"/>
</dbReference>
<comment type="caution">
    <text evidence="7">The sequence shown here is derived from an EMBL/GenBank/DDBJ whole genome shotgun (WGS) entry which is preliminary data.</text>
</comment>
<evidence type="ECO:0000256" key="5">
    <source>
        <dbReference type="ARBA" id="ARBA00023002"/>
    </source>
</evidence>
<dbReference type="Proteomes" id="UP001500902">
    <property type="component" value="Unassembled WGS sequence"/>
</dbReference>
<dbReference type="RefSeq" id="WP_344873340.1">
    <property type="nucleotide sequence ID" value="NZ_BAAAZP010000013.1"/>
</dbReference>
<protein>
    <recommendedName>
        <fullName evidence="6">Berberine/berberine-like domain-containing protein</fullName>
    </recommendedName>
</protein>
<evidence type="ECO:0000259" key="6">
    <source>
        <dbReference type="Pfam" id="PF08031"/>
    </source>
</evidence>
<dbReference type="Gene3D" id="3.40.462.20">
    <property type="match status" value="1"/>
</dbReference>
<accession>A0ABP7B4C2</accession>
<feature type="domain" description="Berberine/berberine-like" evidence="6">
    <location>
        <begin position="257"/>
        <end position="289"/>
    </location>
</feature>
<dbReference type="InterPro" id="IPR012951">
    <property type="entry name" value="BBE"/>
</dbReference>
<dbReference type="InterPro" id="IPR036318">
    <property type="entry name" value="FAD-bd_PCMH-like_sf"/>
</dbReference>
<evidence type="ECO:0000256" key="3">
    <source>
        <dbReference type="ARBA" id="ARBA00022630"/>
    </source>
</evidence>
<dbReference type="PANTHER" id="PTHR42973:SF39">
    <property type="entry name" value="FAD-BINDING PCMH-TYPE DOMAIN-CONTAINING PROTEIN"/>
    <property type="match status" value="1"/>
</dbReference>
<keyword evidence="4" id="KW-0274">FAD</keyword>
<comment type="cofactor">
    <cofactor evidence="1">
        <name>FAD</name>
        <dbReference type="ChEBI" id="CHEBI:57692"/>
    </cofactor>
</comment>
<proteinExistence type="inferred from homology"/>
<evidence type="ECO:0000256" key="2">
    <source>
        <dbReference type="ARBA" id="ARBA00005466"/>
    </source>
</evidence>
<evidence type="ECO:0000256" key="4">
    <source>
        <dbReference type="ARBA" id="ARBA00022827"/>
    </source>
</evidence>
<comment type="similarity">
    <text evidence="2">Belongs to the oxygen-dependent FAD-linked oxidoreductase family.</text>
</comment>
<organism evidence="7 8">
    <name type="scientific">Nonomuraea antimicrobica</name>
    <dbReference type="NCBI Taxonomy" id="561173"/>
    <lineage>
        <taxon>Bacteria</taxon>
        <taxon>Bacillati</taxon>
        <taxon>Actinomycetota</taxon>
        <taxon>Actinomycetes</taxon>
        <taxon>Streptosporangiales</taxon>
        <taxon>Streptosporangiaceae</taxon>
        <taxon>Nonomuraea</taxon>
    </lineage>
</organism>
<gene>
    <name evidence="7" type="ORF">GCM10022224_009530</name>
</gene>
<dbReference type="EMBL" id="BAAAZP010000013">
    <property type="protein sequence ID" value="GAA3648897.1"/>
    <property type="molecule type" value="Genomic_DNA"/>
</dbReference>
<dbReference type="InterPro" id="IPR050416">
    <property type="entry name" value="FAD-linked_Oxidoreductase"/>
</dbReference>
<dbReference type="InterPro" id="IPR016169">
    <property type="entry name" value="FAD-bd_PCMH_sub2"/>
</dbReference>
<dbReference type="PANTHER" id="PTHR42973">
    <property type="entry name" value="BINDING OXIDOREDUCTASE, PUTATIVE (AFU_ORTHOLOGUE AFUA_1G17690)-RELATED"/>
    <property type="match status" value="1"/>
</dbReference>
<keyword evidence="5" id="KW-0560">Oxidoreductase</keyword>
<evidence type="ECO:0000313" key="8">
    <source>
        <dbReference type="Proteomes" id="UP001500902"/>
    </source>
</evidence>
<name>A0ABP7B4C2_9ACTN</name>
<dbReference type="Pfam" id="PF08031">
    <property type="entry name" value="BBE"/>
    <property type="match status" value="1"/>
</dbReference>
<keyword evidence="3" id="KW-0285">Flavoprotein</keyword>
<evidence type="ECO:0000313" key="7">
    <source>
        <dbReference type="EMBL" id="GAA3648897.1"/>
    </source>
</evidence>
<keyword evidence="8" id="KW-1185">Reference proteome</keyword>